<dbReference type="PANTHER" id="PTHR21224:SF1">
    <property type="entry name" value="INTEGRATOR COMPLEX SUBUNIT 1"/>
    <property type="match status" value="1"/>
</dbReference>
<accession>A0AA35S5E9</accession>
<feature type="region of interest" description="Disordered" evidence="1">
    <location>
        <begin position="1"/>
        <end position="127"/>
    </location>
</feature>
<dbReference type="PANTHER" id="PTHR21224">
    <property type="entry name" value="INTEGRATOR COMPLEX SUBUNIT 1"/>
    <property type="match status" value="1"/>
</dbReference>
<evidence type="ECO:0000256" key="1">
    <source>
        <dbReference type="SAM" id="MobiDB-lite"/>
    </source>
</evidence>
<feature type="compositionally biased region" description="Low complexity" evidence="1">
    <location>
        <begin position="283"/>
        <end position="297"/>
    </location>
</feature>
<dbReference type="Pfam" id="PF22929">
    <property type="entry name" value="INTS1_INTS2-bd"/>
    <property type="match status" value="1"/>
</dbReference>
<evidence type="ECO:0000259" key="3">
    <source>
        <dbReference type="Pfam" id="PF22927"/>
    </source>
</evidence>
<dbReference type="GO" id="GO:0032039">
    <property type="term" value="C:integrator complex"/>
    <property type="evidence" value="ECO:0007669"/>
    <property type="project" value="InterPro"/>
</dbReference>
<feature type="region of interest" description="Disordered" evidence="1">
    <location>
        <begin position="283"/>
        <end position="326"/>
    </location>
</feature>
<evidence type="ECO:0000313" key="5">
    <source>
        <dbReference type="EMBL" id="CAI8022516.1"/>
    </source>
</evidence>
<dbReference type="EMBL" id="CASHTH010001960">
    <property type="protein sequence ID" value="CAI8022516.1"/>
    <property type="molecule type" value="Genomic_DNA"/>
</dbReference>
<evidence type="ECO:0000259" key="2">
    <source>
        <dbReference type="Pfam" id="PF12432"/>
    </source>
</evidence>
<dbReference type="Proteomes" id="UP001174909">
    <property type="component" value="Unassembled WGS sequence"/>
</dbReference>
<proteinExistence type="predicted"/>
<feature type="domain" description="Integrator complex subunit 1 RPB2-binding" evidence="2">
    <location>
        <begin position="352"/>
        <end position="505"/>
    </location>
</feature>
<dbReference type="InterPro" id="IPR038902">
    <property type="entry name" value="INTS1"/>
</dbReference>
<dbReference type="GO" id="GO:0034474">
    <property type="term" value="P:U2 snRNA 3'-end processing"/>
    <property type="evidence" value="ECO:0007669"/>
    <property type="project" value="InterPro"/>
</dbReference>
<reference evidence="5" key="1">
    <citation type="submission" date="2023-03" db="EMBL/GenBank/DDBJ databases">
        <authorList>
            <person name="Steffen K."/>
            <person name="Cardenas P."/>
        </authorList>
    </citation>
    <scope>NUCLEOTIDE SEQUENCE</scope>
</reference>
<protein>
    <submittedName>
        <fullName evidence="5">Integrator complex subunit 1</fullName>
    </submittedName>
</protein>
<dbReference type="Pfam" id="PF22927">
    <property type="entry name" value="INT1_R3"/>
    <property type="match status" value="1"/>
</dbReference>
<comment type="caution">
    <text evidence="5">The sequence shown here is derived from an EMBL/GenBank/DDBJ whole genome shotgun (WGS) entry which is preliminary data.</text>
</comment>
<dbReference type="Pfam" id="PF12432">
    <property type="entry name" value="INTS1_RP2B-bd"/>
    <property type="match status" value="1"/>
</dbReference>
<feature type="compositionally biased region" description="Basic and acidic residues" evidence="1">
    <location>
        <begin position="1619"/>
        <end position="1639"/>
    </location>
</feature>
<feature type="compositionally biased region" description="Low complexity" evidence="1">
    <location>
        <begin position="81"/>
        <end position="98"/>
    </location>
</feature>
<dbReference type="InterPro" id="IPR053966">
    <property type="entry name" value="INTS1_INTS2-bd"/>
</dbReference>
<feature type="compositionally biased region" description="Polar residues" evidence="1">
    <location>
        <begin position="102"/>
        <end position="118"/>
    </location>
</feature>
<feature type="region of interest" description="Disordered" evidence="1">
    <location>
        <begin position="916"/>
        <end position="948"/>
    </location>
</feature>
<evidence type="ECO:0000313" key="6">
    <source>
        <dbReference type="Proteomes" id="UP001174909"/>
    </source>
</evidence>
<feature type="compositionally biased region" description="Gly residues" evidence="1">
    <location>
        <begin position="298"/>
        <end position="322"/>
    </location>
</feature>
<feature type="domain" description="Integrator complex subunit 1 INTS2-binding" evidence="4">
    <location>
        <begin position="973"/>
        <end position="1311"/>
    </location>
</feature>
<feature type="domain" description="Integrator complex subunit 1 R3" evidence="3">
    <location>
        <begin position="1892"/>
        <end position="2050"/>
    </location>
</feature>
<dbReference type="InterPro" id="IPR053964">
    <property type="entry name" value="INT1_R3"/>
</dbReference>
<feature type="region of interest" description="Disordered" evidence="1">
    <location>
        <begin position="1619"/>
        <end position="1642"/>
    </location>
</feature>
<gene>
    <name evidence="5" type="ORF">GBAR_LOCUS13211</name>
</gene>
<sequence>MSGNKGRNQPRKGHVSTGEFFALGSKSGPSKPPLRLSEEAKIASTKPSLLGQPPSKKLRPAPPSESSSSGGLFSDPIRMTQSSQSSQSGGSKGQTSAGILKGQSSSTGPKGQSATKQSLGGGSGTPQLQIIEVRPGDLLPAIAEAKSAGGGGGGGGGESKVVRILAGAMKQLKHSRLKPDAKLNSDLVSLVKEDPQLFNNPNIIEGLVSVLKREPSVIFKAKSNPSVYVLTTQLLLLALQHSYDWPEMIGRAFIEDSVGDRVWVDLEQCRRLVENICITFQTKAPSSSSSSSSSSSGAGSGEGGGSGKPSTSGGEGVATGGGGEKEDSEVLHSLIEEVDVEPRFSLATCKSLKTHILQLLSEAFSRHAHPPDSISRNLLRFLTAVVGYPEVRVIVAQKMEAWIQNPKLGKLCQELLMAVATNCTTHQSEDLKVIESLLAVRLKTKLFSNQFVGCIRELISSHPGNLETVLRGVVNNELGQLRSPSNIALLAMMLHHWPDEAPKLLGTVFQEFLTRKEDYLRALRGFLREIVRQVRNEFKFYSFSWSLMQKMETFDLQQLEPQHKERMALSLADLIACSCMLMANMLIREAYAGYQKGEKAMVPQLQEFFTTLGVIHETVSGGYIQLWQSLIFHLMGEAGLKEDTLMRVLIIGLKRDLPLSPADSLDIADRLVARAASAHSDDIPRLPVVERRELFNVIFDITTYRPPPNIQLPEDYHPPSLAISKLYWKGWILLLVLAAFNPKSIGSLGWSEYPPLKGMMEMVMTSNYSFPPSMALATREDGSLETRDNAVMRELQRRKPSWSTRNHLAASSSQPNVINESNSYLLNQVTLMQPKGPVRKLPATVIDLIKTVNRLKLGQLLCRCRSPDFLLDIIRRQGTAESMKWLTELMESSHSSLEVLPVPCLCEFLMASYKEQGDGGSSDADSADPSSHRGMYKRRKTAHDKVNERQKQLVRQLRSLLVGLQASPEKTGEVLEYFFEKLTGSSITPRRLALKSLQLILSKGMVPGQSESDTSDTDDEAGRAEGREDGWLMKQLPNLPHFNAVLPKISHLLLQACLMETQLRSLRSYVLFITSHIPRDHIFEFSIGISQIVVDRFAIIKRVFGMAAGEGESEKGRGAEAMHAALLNMLRVSLETAIHSQRIPQVSGSSDFVLLTFPSGKKTILHAALIHASLLLLTCPPPPSPPALADFEFLSDLWLPAGEKFPEAHTVEDKEGTPIISSTILPEMLLSRNPRVMGVCLRDAGILELCLSVQQFGIPEANMKQILAHLDKLCTGESSADLEAVIQNPGKLAQFSEVQFARCGLKDGRAFLSLVRNIAGIPDDPVQSVSEMLLSSGETREVEMAPVVPSTDEKTSLGQLSEEKLEQAFMKVFAPSVGRSSLPAEEVVKALSDTEKGLRSVIQSVTAESCDVKREELSSPAVPVVSALHKVVVKCTGRTRRQVLEGMIKSSFAVSLLRLLTRIHVLAGGGEGTADSDLLRATVKQISDSLATMKFGKIKELPRFQAVVKACSTQLGLKMLPERESYSERVAKVAEDCASGIRKETDLFSPDQAKMISDICHFVGTEKQSPHVESVLSALVHRSIVSGMERECIELLQKLSWRCKPIALQQSPEMLHLVVEKDSEKRSQEPTGGERDKKGRVSSSRVSFVHSLDMSGLKVDLLEILDPDILRMTPEVTRREVFGWSCVGREREEGEAGGAWLGPGYLMARLVHESSWETLQGTVTSLLVEEHCQDEGVNCSAVLDFLWACLHKPVLWQGCVGREAIENSNISLGIDESELKLTLSQLKCLLDCILREAGQTSTANGGDQREEDDGGSSGLYSRLPLLVSCYRGDPAALETVVQHLTTHARFPDLSRQLLVQLYHADERVLLFHDRRTFLKTLVSSPLSIPCRLDTDLHHLVSAMCDAKSGQNSVHKMTSAAMICRRIAYCHPTLFLRQLPLLGWLLRGRAHLNPSEFRNRNHKHVFQNSLFLLHLLQPLIFDNSQNHAMELCLQPFFEFLKNQCVESKRHQNMVLKFSDLLVLYTQHNKTSAAPLIHRHLDLLQALADTYSTKKSSLRSLVECFPPEPPETTPGPPLGVQIMMTPPSVLGHSLTHEQVMPFLKKLEQGQLREDVLKVLQDLEETSLHSVEILRHFVVSSMPY</sequence>
<evidence type="ECO:0000259" key="4">
    <source>
        <dbReference type="Pfam" id="PF22929"/>
    </source>
</evidence>
<organism evidence="5 6">
    <name type="scientific">Geodia barretti</name>
    <name type="common">Barrett's horny sponge</name>
    <dbReference type="NCBI Taxonomy" id="519541"/>
    <lineage>
        <taxon>Eukaryota</taxon>
        <taxon>Metazoa</taxon>
        <taxon>Porifera</taxon>
        <taxon>Demospongiae</taxon>
        <taxon>Heteroscleromorpha</taxon>
        <taxon>Tetractinellida</taxon>
        <taxon>Astrophorina</taxon>
        <taxon>Geodiidae</taxon>
        <taxon>Geodia</taxon>
    </lineage>
</organism>
<name>A0AA35S5E9_GEOBA</name>
<dbReference type="InterPro" id="IPR022145">
    <property type="entry name" value="INTS1_RPB2-bd"/>
</dbReference>
<keyword evidence="6" id="KW-1185">Reference proteome</keyword>